<dbReference type="Proteomes" id="UP001237152">
    <property type="component" value="Segment"/>
</dbReference>
<name>A0A4D6EHP5_9VIRU</name>
<sequence>MDTLPAEIGCMILGYLDPIWLVSASMASHGIHQWSVLVCRGEAPRMPRNAMEVAAAGGAWDFMQWIRHHLYWPWTPVTLATAAVYNQRFVFKRLLKGRTCSVDARAAAAALVGGGPALLGMALQHGCPKSGLLTTVACLLGRDGLASRLMRTTVPDDLMNLCGVATHNWQILSFMTPWTGAVRASGCRIPIVRPSICAWPRTNLPSTAAPSWGWRKSWHSARLPDVPHRRRHHDCRSEQVIPTGCTIALT</sequence>
<organism evidence="1 2">
    <name type="scientific">Pandoravirus celtis</name>
    <dbReference type="NCBI Taxonomy" id="2568002"/>
    <lineage>
        <taxon>Viruses</taxon>
        <taxon>Pandoravirus</taxon>
    </lineage>
</organism>
<proteinExistence type="predicted"/>
<evidence type="ECO:0000313" key="1">
    <source>
        <dbReference type="EMBL" id="QBZ81330.1"/>
    </source>
</evidence>
<reference evidence="1" key="1">
    <citation type="journal article" date="2019" name="Front. Microbiol.">
        <title>Pandoravirus Celtis Illustrates the Microevolution Processes at Work in the Giant Pandoraviridae Genomes.</title>
        <authorList>
            <person name="Legendre M."/>
            <person name="Alempic J.M."/>
            <person name="Philippe N."/>
            <person name="Lartigue A."/>
            <person name="Jeudy S."/>
            <person name="Poirot O."/>
            <person name="Ta N.T."/>
            <person name="Nin S."/>
            <person name="Coute Y."/>
            <person name="Abergel C."/>
            <person name="Claverie J.M."/>
        </authorList>
    </citation>
    <scope>NUCLEOTIDE SEQUENCE</scope>
</reference>
<gene>
    <name evidence="1" type="ORF">pclt_cds_740</name>
</gene>
<evidence type="ECO:0000313" key="2">
    <source>
        <dbReference type="Proteomes" id="UP001237152"/>
    </source>
</evidence>
<evidence type="ECO:0008006" key="3">
    <source>
        <dbReference type="Google" id="ProtNLM"/>
    </source>
</evidence>
<accession>A0A4D6EHP5</accession>
<dbReference type="EMBL" id="MK174290">
    <property type="protein sequence ID" value="QBZ81330.1"/>
    <property type="molecule type" value="Genomic_DNA"/>
</dbReference>
<protein>
    <recommendedName>
        <fullName evidence="3">F-box incomplete domain containing protein</fullName>
    </recommendedName>
</protein>